<evidence type="ECO:0000259" key="1">
    <source>
        <dbReference type="PROSITE" id="PS51499"/>
    </source>
</evidence>
<dbReference type="GO" id="GO:0003723">
    <property type="term" value="F:RNA binding"/>
    <property type="evidence" value="ECO:0007669"/>
    <property type="project" value="InterPro"/>
</dbReference>
<sequence>MLLLMWPTRPESLTSSSNGEYRRGGRVNSIIIFLKRAISYALRCLTFKTIYSSHLFILLQFGGIELLLPSKSRIPSRSYCQRCACIIKTEYPQNADLPQYLSKKEKKPFPIPIVELRRAARERLKNRKGQPKRRAPPPKNGLVIKRMIPVAYDVLNARITLINNLKKLLKVVPVQACKWCNEIHVGPFGHPFKSCRGQQASIRKGLHEWASAIVEDILLPVDAYHLYDRLGKRILHQERFSIPRIPAIVELCIQAGVDIEEFPTKRRRKPVIRIGKNEFIDADESELPDPVPEPKPPILTEIPDSEILAPSSSEEIILLAEETLQAWETLRQGAKKLMKVYPVRVCGYCPEVHVGASGHKSQNCGAHKHQQRNGQHGWQAAVLDDLIPPRYVWHVPDVNGPPLQCELRNFYGQAPAVVEMCAQAGATVPEQYKPTMRLEVGIPLNIKEAELVV</sequence>
<accession>A0AAD3SX22</accession>
<reference evidence="2" key="1">
    <citation type="submission" date="2023-05" db="EMBL/GenBank/DDBJ databases">
        <title>Nepenthes gracilis genome sequencing.</title>
        <authorList>
            <person name="Fukushima K."/>
        </authorList>
    </citation>
    <scope>NUCLEOTIDE SEQUENCE</scope>
    <source>
        <strain evidence="2">SING2019-196</strain>
    </source>
</reference>
<dbReference type="PROSITE" id="PS51499">
    <property type="entry name" value="APO"/>
    <property type="match status" value="2"/>
</dbReference>
<gene>
    <name evidence="2" type="ORF">Nepgr_020929</name>
</gene>
<dbReference type="EMBL" id="BSYO01000020">
    <property type="protein sequence ID" value="GMH19088.1"/>
    <property type="molecule type" value="Genomic_DNA"/>
</dbReference>
<dbReference type="PANTHER" id="PTHR10388">
    <property type="entry name" value="EUKARYOTIC TRANSLATION INITIATION FACTOR SUI1"/>
    <property type="match status" value="1"/>
</dbReference>
<feature type="domain" description="APO" evidence="1">
    <location>
        <begin position="345"/>
        <end position="430"/>
    </location>
</feature>
<comment type="caution">
    <text evidence="2">The sequence shown here is derived from an EMBL/GenBank/DDBJ whole genome shotgun (WGS) entry which is preliminary data.</text>
</comment>
<proteinExistence type="predicted"/>
<protein>
    <recommendedName>
        <fullName evidence="1">APO domain-containing protein</fullName>
    </recommendedName>
</protein>
<dbReference type="Proteomes" id="UP001279734">
    <property type="component" value="Unassembled WGS sequence"/>
</dbReference>
<keyword evidence="3" id="KW-1185">Reference proteome</keyword>
<evidence type="ECO:0000313" key="2">
    <source>
        <dbReference type="EMBL" id="GMH19088.1"/>
    </source>
</evidence>
<organism evidence="2 3">
    <name type="scientific">Nepenthes gracilis</name>
    <name type="common">Slender pitcher plant</name>
    <dbReference type="NCBI Taxonomy" id="150966"/>
    <lineage>
        <taxon>Eukaryota</taxon>
        <taxon>Viridiplantae</taxon>
        <taxon>Streptophyta</taxon>
        <taxon>Embryophyta</taxon>
        <taxon>Tracheophyta</taxon>
        <taxon>Spermatophyta</taxon>
        <taxon>Magnoliopsida</taxon>
        <taxon>eudicotyledons</taxon>
        <taxon>Gunneridae</taxon>
        <taxon>Pentapetalae</taxon>
        <taxon>Caryophyllales</taxon>
        <taxon>Nepenthaceae</taxon>
        <taxon>Nepenthes</taxon>
    </lineage>
</organism>
<evidence type="ECO:0000313" key="3">
    <source>
        <dbReference type="Proteomes" id="UP001279734"/>
    </source>
</evidence>
<name>A0AAD3SX22_NEPGR</name>
<dbReference type="InterPro" id="IPR023342">
    <property type="entry name" value="APO_dom"/>
</dbReference>
<feature type="domain" description="APO" evidence="1">
    <location>
        <begin position="176"/>
        <end position="261"/>
    </location>
</feature>
<dbReference type="Pfam" id="PF05634">
    <property type="entry name" value="APO_RNA-bind"/>
    <property type="match status" value="2"/>
</dbReference>
<dbReference type="AlphaFoldDB" id="A0AAD3SX22"/>